<dbReference type="Proteomes" id="UP000648908">
    <property type="component" value="Unassembled WGS sequence"/>
</dbReference>
<evidence type="ECO:0000256" key="9">
    <source>
        <dbReference type="RuleBase" id="RU369079"/>
    </source>
</evidence>
<keyword evidence="2 9" id="KW-0813">Transport</keyword>
<dbReference type="InterPro" id="IPR055348">
    <property type="entry name" value="DctQ"/>
</dbReference>
<evidence type="ECO:0000256" key="8">
    <source>
        <dbReference type="ARBA" id="ARBA00038436"/>
    </source>
</evidence>
<feature type="transmembrane region" description="Helical" evidence="9">
    <location>
        <begin position="107"/>
        <end position="129"/>
    </location>
</feature>
<keyword evidence="3" id="KW-1003">Cell membrane</keyword>
<name>A0A8K0VAP1_9RHOB</name>
<gene>
    <name evidence="11" type="ORF">JL811_04275</name>
</gene>
<evidence type="ECO:0000313" key="12">
    <source>
        <dbReference type="Proteomes" id="UP000648908"/>
    </source>
</evidence>
<dbReference type="PANTHER" id="PTHR35011">
    <property type="entry name" value="2,3-DIKETO-L-GULONATE TRAP TRANSPORTER SMALL PERMEASE PROTEIN YIAM"/>
    <property type="match status" value="1"/>
</dbReference>
<evidence type="ECO:0000313" key="11">
    <source>
        <dbReference type="EMBL" id="MBL4916430.1"/>
    </source>
</evidence>
<feature type="domain" description="Tripartite ATP-independent periplasmic transporters DctQ component" evidence="10">
    <location>
        <begin position="4"/>
        <end position="132"/>
    </location>
</feature>
<keyword evidence="7 9" id="KW-0472">Membrane</keyword>
<comment type="caution">
    <text evidence="9">Lacks conserved residue(s) required for the propagation of feature annotation.</text>
</comment>
<comment type="function">
    <text evidence="9">Part of the tripartite ATP-independent periplasmic (TRAP) transport system.</text>
</comment>
<organism evidence="11 12">
    <name type="scientific">Szabonella alba</name>
    <dbReference type="NCBI Taxonomy" id="2804194"/>
    <lineage>
        <taxon>Bacteria</taxon>
        <taxon>Pseudomonadati</taxon>
        <taxon>Pseudomonadota</taxon>
        <taxon>Alphaproteobacteria</taxon>
        <taxon>Rhodobacterales</taxon>
        <taxon>Paracoccaceae</taxon>
        <taxon>Szabonella</taxon>
    </lineage>
</organism>
<evidence type="ECO:0000256" key="1">
    <source>
        <dbReference type="ARBA" id="ARBA00004429"/>
    </source>
</evidence>
<evidence type="ECO:0000256" key="2">
    <source>
        <dbReference type="ARBA" id="ARBA00022448"/>
    </source>
</evidence>
<comment type="subunit">
    <text evidence="9">The complex comprises the extracytoplasmic solute receptor protein and the two transmembrane proteins.</text>
</comment>
<dbReference type="AlphaFoldDB" id="A0A8K0VAP1"/>
<comment type="subcellular location">
    <subcellularLocation>
        <location evidence="1 9">Cell inner membrane</location>
        <topology evidence="1 9">Multi-pass membrane protein</topology>
    </subcellularLocation>
</comment>
<comment type="similarity">
    <text evidence="8 9">Belongs to the TRAP transporter small permease family.</text>
</comment>
<proteinExistence type="inferred from homology"/>
<keyword evidence="4 9" id="KW-0997">Cell inner membrane</keyword>
<dbReference type="GO" id="GO:0022857">
    <property type="term" value="F:transmembrane transporter activity"/>
    <property type="evidence" value="ECO:0007669"/>
    <property type="project" value="UniProtKB-UniRule"/>
</dbReference>
<accession>A0A8K0VAP1</accession>
<dbReference type="InterPro" id="IPR007387">
    <property type="entry name" value="TRAP_DctQ"/>
</dbReference>
<keyword evidence="6 9" id="KW-1133">Transmembrane helix</keyword>
<protein>
    <recommendedName>
        <fullName evidence="9">TRAP transporter small permease protein</fullName>
    </recommendedName>
</protein>
<evidence type="ECO:0000256" key="4">
    <source>
        <dbReference type="ARBA" id="ARBA00022519"/>
    </source>
</evidence>
<dbReference type="GO" id="GO:0005886">
    <property type="term" value="C:plasma membrane"/>
    <property type="evidence" value="ECO:0007669"/>
    <property type="project" value="UniProtKB-SubCell"/>
</dbReference>
<keyword evidence="5 9" id="KW-0812">Transmembrane</keyword>
<feature type="transmembrane region" description="Helical" evidence="9">
    <location>
        <begin position="67"/>
        <end position="87"/>
    </location>
</feature>
<dbReference type="GO" id="GO:0015740">
    <property type="term" value="P:C4-dicarboxylate transport"/>
    <property type="evidence" value="ECO:0007669"/>
    <property type="project" value="TreeGrafter"/>
</dbReference>
<dbReference type="PANTHER" id="PTHR35011:SF2">
    <property type="entry name" value="2,3-DIKETO-L-GULONATE TRAP TRANSPORTER SMALL PERMEASE PROTEIN YIAM"/>
    <property type="match status" value="1"/>
</dbReference>
<dbReference type="Pfam" id="PF04290">
    <property type="entry name" value="DctQ"/>
    <property type="match status" value="1"/>
</dbReference>
<evidence type="ECO:0000259" key="10">
    <source>
        <dbReference type="Pfam" id="PF04290"/>
    </source>
</evidence>
<comment type="caution">
    <text evidence="11">The sequence shown here is derived from an EMBL/GenBank/DDBJ whole genome shotgun (WGS) entry which is preliminary data.</text>
</comment>
<keyword evidence="12" id="KW-1185">Reference proteome</keyword>
<dbReference type="EMBL" id="JAESVN010000001">
    <property type="protein sequence ID" value="MBL4916430.1"/>
    <property type="molecule type" value="Genomic_DNA"/>
</dbReference>
<evidence type="ECO:0000256" key="5">
    <source>
        <dbReference type="ARBA" id="ARBA00022692"/>
    </source>
</evidence>
<evidence type="ECO:0000256" key="6">
    <source>
        <dbReference type="ARBA" id="ARBA00022989"/>
    </source>
</evidence>
<evidence type="ECO:0000256" key="7">
    <source>
        <dbReference type="ARBA" id="ARBA00023136"/>
    </source>
</evidence>
<evidence type="ECO:0000256" key="3">
    <source>
        <dbReference type="ARBA" id="ARBA00022475"/>
    </source>
</evidence>
<feature type="transmembrane region" description="Helical" evidence="9">
    <location>
        <begin position="25"/>
        <end position="46"/>
    </location>
</feature>
<reference evidence="11" key="1">
    <citation type="submission" date="2021-01" db="EMBL/GenBank/DDBJ databases">
        <title>Tabrizicola alba sp. nov. a motile alkaliphilic bacterium isolated from a soda lake.</title>
        <authorList>
            <person name="Szuroczki S."/>
            <person name="Abbaszade G."/>
            <person name="Schumann P."/>
            <person name="Toth E."/>
        </authorList>
    </citation>
    <scope>NUCLEOTIDE SEQUENCE</scope>
    <source>
        <strain evidence="11">DMG-N-6</strain>
    </source>
</reference>
<sequence length="148" mass="16202">MGVMFTLLLLNVVLRYIFTTGIPMAYEIHAVLLPWLVAGGLVVAAAQNRNIAVTLLPDLVSPEFRRWIFIAVQVVLLIIAVAIVWTGQPILRASTFQSLSTLGVKQVWGYASLPYSFACVAVIALCDLLRLFLRDETLENGTAPTSLS</sequence>